<dbReference type="SUPFAM" id="SSF57701">
    <property type="entry name" value="Zn2/Cys6 DNA-binding domain"/>
    <property type="match status" value="1"/>
</dbReference>
<feature type="compositionally biased region" description="Basic residues" evidence="3">
    <location>
        <begin position="90"/>
        <end position="101"/>
    </location>
</feature>
<dbReference type="GO" id="GO:0000976">
    <property type="term" value="F:transcription cis-regulatory region binding"/>
    <property type="evidence" value="ECO:0007669"/>
    <property type="project" value="TreeGrafter"/>
</dbReference>
<protein>
    <recommendedName>
        <fullName evidence="4">Zn(2)-C6 fungal-type domain-containing protein</fullName>
    </recommendedName>
</protein>
<dbReference type="PROSITE" id="PS00463">
    <property type="entry name" value="ZN2_CY6_FUNGAL_1"/>
    <property type="match status" value="1"/>
</dbReference>
<feature type="domain" description="Zn(2)-C6 fungal-type" evidence="4">
    <location>
        <begin position="26"/>
        <end position="56"/>
    </location>
</feature>
<dbReference type="CDD" id="cd00067">
    <property type="entry name" value="GAL4"/>
    <property type="match status" value="1"/>
</dbReference>
<evidence type="ECO:0000256" key="3">
    <source>
        <dbReference type="SAM" id="MobiDB-lite"/>
    </source>
</evidence>
<evidence type="ECO:0000259" key="4">
    <source>
        <dbReference type="PROSITE" id="PS50048"/>
    </source>
</evidence>
<evidence type="ECO:0000313" key="6">
    <source>
        <dbReference type="Proteomes" id="UP001160390"/>
    </source>
</evidence>
<dbReference type="EMBL" id="CABFNP030001204">
    <property type="protein sequence ID" value="CAI6092371.1"/>
    <property type="molecule type" value="Genomic_DNA"/>
</dbReference>
<dbReference type="Pfam" id="PF11951">
    <property type="entry name" value="Fungal_trans_2"/>
    <property type="match status" value="1"/>
</dbReference>
<keyword evidence="6" id="KW-1185">Reference proteome</keyword>
<feature type="region of interest" description="Disordered" evidence="3">
    <location>
        <begin position="63"/>
        <end position="124"/>
    </location>
</feature>
<accession>A0AA35Q386</accession>
<dbReference type="InterPro" id="IPR036864">
    <property type="entry name" value="Zn2-C6_fun-type_DNA-bd_sf"/>
</dbReference>
<comment type="subcellular location">
    <subcellularLocation>
        <location evidence="1">Nucleus</location>
    </subcellularLocation>
</comment>
<dbReference type="GO" id="GO:0045944">
    <property type="term" value="P:positive regulation of transcription by RNA polymerase II"/>
    <property type="evidence" value="ECO:0007669"/>
    <property type="project" value="TreeGrafter"/>
</dbReference>
<dbReference type="GO" id="GO:0005634">
    <property type="term" value="C:nucleus"/>
    <property type="evidence" value="ECO:0007669"/>
    <property type="project" value="UniProtKB-SubCell"/>
</dbReference>
<dbReference type="InterPro" id="IPR001138">
    <property type="entry name" value="Zn2Cys6_DnaBD"/>
</dbReference>
<proteinExistence type="predicted"/>
<dbReference type="PANTHER" id="PTHR37534">
    <property type="entry name" value="TRANSCRIPTIONAL ACTIVATOR PROTEIN UGA3"/>
    <property type="match status" value="1"/>
</dbReference>
<dbReference type="PROSITE" id="PS50048">
    <property type="entry name" value="ZN2_CY6_FUNGAL_2"/>
    <property type="match status" value="1"/>
</dbReference>
<dbReference type="GO" id="GO:0000981">
    <property type="term" value="F:DNA-binding transcription factor activity, RNA polymerase II-specific"/>
    <property type="evidence" value="ECO:0007669"/>
    <property type="project" value="InterPro"/>
</dbReference>
<evidence type="ECO:0000313" key="5">
    <source>
        <dbReference type="EMBL" id="CAI6092371.1"/>
    </source>
</evidence>
<evidence type="ECO:0000256" key="2">
    <source>
        <dbReference type="ARBA" id="ARBA00023242"/>
    </source>
</evidence>
<organism evidence="5 6">
    <name type="scientific">Clonostachys chloroleuca</name>
    <dbReference type="NCBI Taxonomy" id="1926264"/>
    <lineage>
        <taxon>Eukaryota</taxon>
        <taxon>Fungi</taxon>
        <taxon>Dikarya</taxon>
        <taxon>Ascomycota</taxon>
        <taxon>Pezizomycotina</taxon>
        <taxon>Sordariomycetes</taxon>
        <taxon>Hypocreomycetidae</taxon>
        <taxon>Hypocreales</taxon>
        <taxon>Bionectriaceae</taxon>
        <taxon>Clonostachys</taxon>
    </lineage>
</organism>
<name>A0AA35Q386_9HYPO</name>
<dbReference type="InterPro" id="IPR021858">
    <property type="entry name" value="Fun_TF"/>
</dbReference>
<feature type="non-terminal residue" evidence="5">
    <location>
        <position position="636"/>
    </location>
</feature>
<comment type="caution">
    <text evidence="5">The sequence shown here is derived from an EMBL/GenBank/DDBJ whole genome shotgun (WGS) entry which is preliminary data.</text>
</comment>
<gene>
    <name evidence="5" type="ORF">CCHLO57077_00018381</name>
</gene>
<evidence type="ECO:0000256" key="1">
    <source>
        <dbReference type="ARBA" id="ARBA00004123"/>
    </source>
</evidence>
<reference evidence="5" key="1">
    <citation type="submission" date="2023-01" db="EMBL/GenBank/DDBJ databases">
        <authorList>
            <person name="Piombo E."/>
        </authorList>
    </citation>
    <scope>NUCLEOTIDE SEQUENCE</scope>
</reference>
<dbReference type="AlphaFoldDB" id="A0AA35Q386"/>
<feature type="region of interest" description="Disordered" evidence="3">
    <location>
        <begin position="155"/>
        <end position="205"/>
    </location>
</feature>
<dbReference type="Pfam" id="PF00172">
    <property type="entry name" value="Zn_clus"/>
    <property type="match status" value="1"/>
</dbReference>
<dbReference type="PANTHER" id="PTHR37534:SF43">
    <property type="entry name" value="FINGER DOMAIN PROTEIN, PUTATIVE (AFU_ORTHOLOGUE AFUA_1G01850)-RELATED"/>
    <property type="match status" value="1"/>
</dbReference>
<keyword evidence="2" id="KW-0539">Nucleus</keyword>
<dbReference type="Proteomes" id="UP001160390">
    <property type="component" value="Unassembled WGS sequence"/>
</dbReference>
<dbReference type="SMART" id="SM00066">
    <property type="entry name" value="GAL4"/>
    <property type="match status" value="1"/>
</dbReference>
<dbReference type="Gene3D" id="4.10.240.10">
    <property type="entry name" value="Zn(2)-C6 fungal-type DNA-binding domain"/>
    <property type="match status" value="1"/>
</dbReference>
<sequence length="636" mass="69642">MASLALKLKPTQGCQARQPILRVKTGCLTCRSRKKKCDETKPVCIGCERNGFLCEWPSRTTSSDRRAHKRRRGARSDQDTSSATLTSKDAHRHAVGGHHRPPSFDRRCTPDRGNTAPGIGTAGEQSTITFSAHEVDWPLEELFSTSCVTGPSLAFESGQSSASTGSGRSPGTTASTVSPASSNVETEETQPTEYDPGPSDFGRFDIINTKSTSIADRRPVISSEENFALDLSMAAFAVESTNASLDIVPASMPLLSDTQGPTYDLLSFYISRTARSMGNGSTETNPFVSQLIPLAFANKFILGLVLCQSAVHRATEDSSQFAVAQTYYNKSLRSFRQSIDEYISGQEVSPLWLALGALIMCFTERLTCDQTAKGDLHGSIFDHIEAAGPLLSRLMTHSANLPNDLKNFIVEYYVDLVTISMISVDPSFGSTLVLDSQFEVMAEAMVKDGYVGQLCGTWLELLLLVPRIFDFARLSTSTIAADRFIVFSDLQSRIVSFTPSAPSPPESVLCGYIFKHAVHILLLTALNFGLTPEGQAKQHVENCVTEAFGVLLQLPPDARINTSLCWAMAVIGSCVCDDIRQTELSNRLTAMYVAVGLGNIRATRILLQKIWKLPLTERTPWIISRVMRENEIWISF</sequence>
<feature type="compositionally biased region" description="Polar residues" evidence="3">
    <location>
        <begin position="157"/>
        <end position="184"/>
    </location>
</feature>
<dbReference type="GO" id="GO:0008270">
    <property type="term" value="F:zinc ion binding"/>
    <property type="evidence" value="ECO:0007669"/>
    <property type="project" value="InterPro"/>
</dbReference>